<accession>A0A6B9F8Y3</accession>
<dbReference type="AlphaFoldDB" id="A0A6B9F8Y3"/>
<reference evidence="2 3" key="1">
    <citation type="journal article" date="2012" name="Genet. Mol. Biol.">
        <title>Analysis of 16S rRNA and mxaF genes revealing insights into Methylobacterium niche-specific plant association.</title>
        <authorList>
            <person name="Dourado M.N."/>
            <person name="Andreote F.D."/>
            <person name="Dini-Andreote F."/>
            <person name="Conti R."/>
            <person name="Araujo J.M."/>
            <person name="Araujo W.L."/>
        </authorList>
    </citation>
    <scope>NUCLEOTIDE SEQUENCE [LARGE SCALE GENOMIC DNA]</scope>
    <source>
        <strain evidence="2 3">SR1.6/6</strain>
    </source>
</reference>
<keyword evidence="1" id="KW-0472">Membrane</keyword>
<dbReference type="KEGG" id="mmes:MMSR116_00570"/>
<feature type="transmembrane region" description="Helical" evidence="1">
    <location>
        <begin position="32"/>
        <end position="50"/>
    </location>
</feature>
<evidence type="ECO:0000313" key="2">
    <source>
        <dbReference type="EMBL" id="QGY00573.1"/>
    </source>
</evidence>
<dbReference type="Proteomes" id="UP000012488">
    <property type="component" value="Chromosome"/>
</dbReference>
<organism evidence="2 3">
    <name type="scientific">Methylobacterium mesophilicum SR1.6/6</name>
    <dbReference type="NCBI Taxonomy" id="908290"/>
    <lineage>
        <taxon>Bacteria</taxon>
        <taxon>Pseudomonadati</taxon>
        <taxon>Pseudomonadota</taxon>
        <taxon>Alphaproteobacteria</taxon>
        <taxon>Hyphomicrobiales</taxon>
        <taxon>Methylobacteriaceae</taxon>
        <taxon>Methylobacterium</taxon>
    </lineage>
</organism>
<reference evidence="2 3" key="2">
    <citation type="journal article" date="2013" name="Genome Announc.">
        <title>Draft Genome Sequence of Methylobacterium mesophilicum Strain SR1.6/6, Isolated from Citrus sinensis.</title>
        <authorList>
            <person name="Marinho Almeida D."/>
            <person name="Dini-Andreote F."/>
            <person name="Camargo Neves A.A."/>
            <person name="Juca Ramos R.T."/>
            <person name="Andreote F.D."/>
            <person name="Carneiro A.R."/>
            <person name="Oliveira de Souza Lima A."/>
            <person name="Caracciolo Gomes de Sa P.H."/>
            <person name="Ribeiro Barbosa M.S."/>
            <person name="Araujo W.L."/>
            <person name="Silva A."/>
        </authorList>
    </citation>
    <scope>NUCLEOTIDE SEQUENCE [LARGE SCALE GENOMIC DNA]</scope>
    <source>
        <strain evidence="2 3">SR1.6/6</strain>
    </source>
</reference>
<evidence type="ECO:0000256" key="1">
    <source>
        <dbReference type="SAM" id="Phobius"/>
    </source>
</evidence>
<name>A0A6B9F8Y3_9HYPH</name>
<sequence>MSVPVIMTTLFVGGLVAIPTFGRWTTQITEALAFLLAVVTLLTAVLYFCHRWPEYYANPRIPLVMTEPPLAD</sequence>
<gene>
    <name evidence="2" type="ORF">MMSR116_00570</name>
</gene>
<keyword evidence="1" id="KW-1133">Transmembrane helix</keyword>
<keyword evidence="1" id="KW-0812">Transmembrane</keyword>
<dbReference type="EMBL" id="CP043538">
    <property type="protein sequence ID" value="QGY00573.1"/>
    <property type="molecule type" value="Genomic_DNA"/>
</dbReference>
<protein>
    <submittedName>
        <fullName evidence="2">Uncharacterized protein</fullName>
    </submittedName>
</protein>
<evidence type="ECO:0000313" key="3">
    <source>
        <dbReference type="Proteomes" id="UP000012488"/>
    </source>
</evidence>
<proteinExistence type="predicted"/>